<feature type="repeat" description="ANK" evidence="3">
    <location>
        <begin position="238"/>
        <end position="270"/>
    </location>
</feature>
<evidence type="ECO:0000256" key="3">
    <source>
        <dbReference type="PROSITE-ProRule" id="PRU00023"/>
    </source>
</evidence>
<dbReference type="Pfam" id="PF00023">
    <property type="entry name" value="Ank"/>
    <property type="match status" value="1"/>
</dbReference>
<evidence type="ECO:0000313" key="5">
    <source>
        <dbReference type="Proteomes" id="UP000002630"/>
    </source>
</evidence>
<keyword evidence="1" id="KW-0677">Repeat</keyword>
<dbReference type="Pfam" id="PF12796">
    <property type="entry name" value="Ank_2"/>
    <property type="match status" value="6"/>
</dbReference>
<evidence type="ECO:0000256" key="1">
    <source>
        <dbReference type="ARBA" id="ARBA00022737"/>
    </source>
</evidence>
<feature type="repeat" description="ANK" evidence="3">
    <location>
        <begin position="440"/>
        <end position="472"/>
    </location>
</feature>
<dbReference type="SMART" id="SM00248">
    <property type="entry name" value="ANK"/>
    <property type="match status" value="18"/>
</dbReference>
<dbReference type="PANTHER" id="PTHR24123:SF33">
    <property type="entry name" value="PROTEIN HOS4"/>
    <property type="match status" value="1"/>
</dbReference>
<dbReference type="OMA" id="QFPIHMA"/>
<feature type="repeat" description="ANK" evidence="3">
    <location>
        <begin position="473"/>
        <end position="505"/>
    </location>
</feature>
<name>D7G744_ECTSI</name>
<dbReference type="EMBL" id="FN649727">
    <property type="protein sequence ID" value="CBJ25737.1"/>
    <property type="molecule type" value="Genomic_DNA"/>
</dbReference>
<dbReference type="InParanoid" id="D7G744"/>
<dbReference type="EMBL" id="FN649035">
    <property type="protein sequence ID" value="CBJ25737.1"/>
    <property type="molecule type" value="Genomic_DNA"/>
</dbReference>
<feature type="repeat" description="ANK" evidence="3">
    <location>
        <begin position="372"/>
        <end position="404"/>
    </location>
</feature>
<feature type="repeat" description="ANK" evidence="3">
    <location>
        <begin position="23"/>
        <end position="55"/>
    </location>
</feature>
<feature type="repeat" description="ANK" evidence="3">
    <location>
        <begin position="339"/>
        <end position="371"/>
    </location>
</feature>
<dbReference type="PROSITE" id="PS50088">
    <property type="entry name" value="ANK_REPEAT"/>
    <property type="match status" value="14"/>
</dbReference>
<sequence length="663" mass="68058">MAANSAAGAGNLDLVTKLQGAGAGGSALHLALRAGQDALARDLLRLGAPTKAKSSNGDTPLHLAAASGLGDVVSLLLRDGAEVDVLDSKGRAPIHLSAKRGSPSAVEALLAAGGDPSLRCGKDEAFSTLGLAARGGHVEVMQALIRHGADVNAPDSNGCTALHTDSNGCTTLHSAAIGDKVGAIDTLIEAGANINVQGGKYDDARSTPLHMASKKGSSEAALSLVKHRADVHRLKGYERYSALRLAACSGHIAIVKTLLAAGANVNLRPAALCESALDSARSGGNANVVTTLIQHGAIVDATDSRGRTALFNVSRENTVAVIDKLVAAWASVNGIVDHYGRTPLHHACLDDYPGAVVSMLRHGARVEVKANNGETPLHAASASGCSEGIRALVQHGADINTITAEGLTPLSLAAENNWDGSTKLLLDAGADVNAPARITDESQALSLAASRGCVDAIKVLIQHGADANARDTDGYSALNHAALSYQVDAIDALVSAGAIIDAQENHMSAPLAIAFRSAFHGGKKKDNRGSEGFAAMIALLKHGADPNVRNVQEGCTALHATRHHPEALSALLRSGADMEAQDSMGQTAVHEAAESGNVLCIDVLVSAAAVTDVKDMRGCTPFHIAAWNRHRTATLALLRTGADIASVDNDGRSSLHLAVTDRL</sequence>
<evidence type="ECO:0000256" key="2">
    <source>
        <dbReference type="ARBA" id="ARBA00023043"/>
    </source>
</evidence>
<keyword evidence="5" id="KW-1185">Reference proteome</keyword>
<dbReference type="STRING" id="2880.D7G744"/>
<feature type="repeat" description="ANK" evidence="3">
    <location>
        <begin position="584"/>
        <end position="616"/>
    </location>
</feature>
<feature type="repeat" description="ANK" evidence="3">
    <location>
        <begin position="405"/>
        <end position="437"/>
    </location>
</feature>
<dbReference type="PRINTS" id="PR01415">
    <property type="entry name" value="ANKYRIN"/>
</dbReference>
<dbReference type="SUPFAM" id="SSF48403">
    <property type="entry name" value="Ankyrin repeat"/>
    <property type="match status" value="2"/>
</dbReference>
<reference evidence="4 5" key="1">
    <citation type="journal article" date="2010" name="Nature">
        <title>The Ectocarpus genome and the independent evolution of multicellularity in brown algae.</title>
        <authorList>
            <person name="Cock J.M."/>
            <person name="Sterck L."/>
            <person name="Rouze P."/>
            <person name="Scornet D."/>
            <person name="Allen A.E."/>
            <person name="Amoutzias G."/>
            <person name="Anthouard V."/>
            <person name="Artiguenave F."/>
            <person name="Aury J.M."/>
            <person name="Badger J.H."/>
            <person name="Beszteri B."/>
            <person name="Billiau K."/>
            <person name="Bonnet E."/>
            <person name="Bothwell J.H."/>
            <person name="Bowler C."/>
            <person name="Boyen C."/>
            <person name="Brownlee C."/>
            <person name="Carrano C.J."/>
            <person name="Charrier B."/>
            <person name="Cho G.Y."/>
            <person name="Coelho S.M."/>
            <person name="Collen J."/>
            <person name="Corre E."/>
            <person name="Da Silva C."/>
            <person name="Delage L."/>
            <person name="Delaroque N."/>
            <person name="Dittami S.M."/>
            <person name="Doulbeau S."/>
            <person name="Elias M."/>
            <person name="Farnham G."/>
            <person name="Gachon C.M."/>
            <person name="Gschloessl B."/>
            <person name="Heesch S."/>
            <person name="Jabbari K."/>
            <person name="Jubin C."/>
            <person name="Kawai H."/>
            <person name="Kimura K."/>
            <person name="Kloareg B."/>
            <person name="Kupper F.C."/>
            <person name="Lang D."/>
            <person name="Le Bail A."/>
            <person name="Leblanc C."/>
            <person name="Lerouge P."/>
            <person name="Lohr M."/>
            <person name="Lopez P.J."/>
            <person name="Martens C."/>
            <person name="Maumus F."/>
            <person name="Michel G."/>
            <person name="Miranda-Saavedra D."/>
            <person name="Morales J."/>
            <person name="Moreau H."/>
            <person name="Motomura T."/>
            <person name="Nagasato C."/>
            <person name="Napoli C.A."/>
            <person name="Nelson D.R."/>
            <person name="Nyvall-Collen P."/>
            <person name="Peters A.F."/>
            <person name="Pommier C."/>
            <person name="Potin P."/>
            <person name="Poulain J."/>
            <person name="Quesneville H."/>
            <person name="Read B."/>
            <person name="Rensing S.A."/>
            <person name="Ritter A."/>
            <person name="Rousvoal S."/>
            <person name="Samanta M."/>
            <person name="Samson G."/>
            <person name="Schroeder D.C."/>
            <person name="Segurens B."/>
            <person name="Strittmatter M."/>
            <person name="Tonon T."/>
            <person name="Tregear J.W."/>
            <person name="Valentin K."/>
            <person name="von Dassow P."/>
            <person name="Yamagishi T."/>
            <person name="Van de Peer Y."/>
            <person name="Wincker P."/>
        </authorList>
    </citation>
    <scope>NUCLEOTIDE SEQUENCE [LARGE SCALE GENOMIC DNA]</scope>
    <source>
        <strain evidence="5">Ec32 / CCAP1310/4</strain>
    </source>
</reference>
<dbReference type="eggNOG" id="KOG4177">
    <property type="taxonomic scope" value="Eukaryota"/>
</dbReference>
<dbReference type="InterPro" id="IPR036770">
    <property type="entry name" value="Ankyrin_rpt-contain_sf"/>
</dbReference>
<dbReference type="PROSITE" id="PS50297">
    <property type="entry name" value="ANK_REP_REGION"/>
    <property type="match status" value="10"/>
</dbReference>
<dbReference type="AlphaFoldDB" id="D7G744"/>
<feature type="repeat" description="ANK" evidence="3">
    <location>
        <begin position="124"/>
        <end position="156"/>
    </location>
</feature>
<evidence type="ECO:0000313" key="4">
    <source>
        <dbReference type="EMBL" id="CBJ25737.1"/>
    </source>
</evidence>
<dbReference type="InterPro" id="IPR002110">
    <property type="entry name" value="Ankyrin_rpt"/>
</dbReference>
<accession>D7G744</accession>
<organism evidence="4 5">
    <name type="scientific">Ectocarpus siliculosus</name>
    <name type="common">Brown alga</name>
    <name type="synonym">Conferva siliculosa</name>
    <dbReference type="NCBI Taxonomy" id="2880"/>
    <lineage>
        <taxon>Eukaryota</taxon>
        <taxon>Sar</taxon>
        <taxon>Stramenopiles</taxon>
        <taxon>Ochrophyta</taxon>
        <taxon>PX clade</taxon>
        <taxon>Phaeophyceae</taxon>
        <taxon>Ectocarpales</taxon>
        <taxon>Ectocarpaceae</taxon>
        <taxon>Ectocarpus</taxon>
    </lineage>
</organism>
<keyword evidence="2 3" id="KW-0040">ANK repeat</keyword>
<feature type="repeat" description="ANK" evidence="3">
    <location>
        <begin position="617"/>
        <end position="649"/>
    </location>
</feature>
<proteinExistence type="predicted"/>
<dbReference type="PANTHER" id="PTHR24123">
    <property type="entry name" value="ANKYRIN REPEAT-CONTAINING"/>
    <property type="match status" value="1"/>
</dbReference>
<dbReference type="Proteomes" id="UP000002630">
    <property type="component" value="Linkage Group LG02"/>
</dbReference>
<feature type="repeat" description="ANK" evidence="3">
    <location>
        <begin position="89"/>
        <end position="121"/>
    </location>
</feature>
<dbReference type="Gene3D" id="1.25.40.20">
    <property type="entry name" value="Ankyrin repeat-containing domain"/>
    <property type="match status" value="7"/>
</dbReference>
<feature type="repeat" description="ANK" evidence="3">
    <location>
        <begin position="56"/>
        <end position="88"/>
    </location>
</feature>
<feature type="repeat" description="ANK" evidence="3">
    <location>
        <begin position="167"/>
        <end position="199"/>
    </location>
</feature>
<dbReference type="InterPro" id="IPR051165">
    <property type="entry name" value="Multifunctional_ANK_Repeat"/>
</dbReference>
<feature type="repeat" description="ANK" evidence="3">
    <location>
        <begin position="204"/>
        <end position="236"/>
    </location>
</feature>
<dbReference type="OrthoDB" id="204376at2759"/>
<protein>
    <submittedName>
        <fullName evidence="4">Ankyrin repeat protein</fullName>
    </submittedName>
</protein>
<gene>
    <name evidence="4" type="ORF">Esi_0008_0203</name>
</gene>